<dbReference type="Proteomes" id="UP000298488">
    <property type="component" value="Unassembled WGS sequence"/>
</dbReference>
<keyword evidence="2" id="KW-1185">Reference proteome</keyword>
<organism evidence="1 2">
    <name type="scientific">Terrimesophilobacter mesophilus</name>
    <dbReference type="NCBI Taxonomy" id="433647"/>
    <lineage>
        <taxon>Bacteria</taxon>
        <taxon>Bacillati</taxon>
        <taxon>Actinomycetota</taxon>
        <taxon>Actinomycetes</taxon>
        <taxon>Micrococcales</taxon>
        <taxon>Microbacteriaceae</taxon>
        <taxon>Terrimesophilobacter</taxon>
    </lineage>
</organism>
<reference evidence="1 2" key="1">
    <citation type="submission" date="2019-03" db="EMBL/GenBank/DDBJ databases">
        <title>Genomics of glacier-inhabiting Cryobacterium strains.</title>
        <authorList>
            <person name="Liu Q."/>
            <person name="Xin Y.-H."/>
        </authorList>
    </citation>
    <scope>NUCLEOTIDE SEQUENCE [LARGE SCALE GENOMIC DNA]</scope>
    <source>
        <strain evidence="1 2">CGMCC 1.10440</strain>
    </source>
</reference>
<evidence type="ECO:0000313" key="2">
    <source>
        <dbReference type="Proteomes" id="UP000298488"/>
    </source>
</evidence>
<name>A0A4R8VEX7_9MICO</name>
<evidence type="ECO:0000313" key="1">
    <source>
        <dbReference type="EMBL" id="TFB80740.1"/>
    </source>
</evidence>
<dbReference type="EMBL" id="SOFI01000003">
    <property type="protein sequence ID" value="TFB80740.1"/>
    <property type="molecule type" value="Genomic_DNA"/>
</dbReference>
<sequence>MKRGINLVQLHDDLWRVTRPDGDVLGYVEGFDDPRGRRFRSKRLITLQRRFVELGEFWSFDDAVECLRFG</sequence>
<comment type="caution">
    <text evidence="1">The sequence shown here is derived from an EMBL/GenBank/DDBJ whole genome shotgun (WGS) entry which is preliminary data.</text>
</comment>
<proteinExistence type="predicted"/>
<dbReference type="AlphaFoldDB" id="A0A4R8VEX7"/>
<accession>A0A4R8VEX7</accession>
<protein>
    <submittedName>
        <fullName evidence="1">Uncharacterized protein</fullName>
    </submittedName>
</protein>
<gene>
    <name evidence="1" type="ORF">E3N84_03620</name>
</gene>
<dbReference type="OrthoDB" id="5120662at2"/>